<dbReference type="Proteomes" id="UP001620626">
    <property type="component" value="Unassembled WGS sequence"/>
</dbReference>
<evidence type="ECO:0000256" key="1">
    <source>
        <dbReference type="SAM" id="SignalP"/>
    </source>
</evidence>
<name>A0ABD2KF66_9BILA</name>
<organism evidence="2 3">
    <name type="scientific">Heterodera trifolii</name>
    <dbReference type="NCBI Taxonomy" id="157864"/>
    <lineage>
        <taxon>Eukaryota</taxon>
        <taxon>Metazoa</taxon>
        <taxon>Ecdysozoa</taxon>
        <taxon>Nematoda</taxon>
        <taxon>Chromadorea</taxon>
        <taxon>Rhabditida</taxon>
        <taxon>Tylenchina</taxon>
        <taxon>Tylenchomorpha</taxon>
        <taxon>Tylenchoidea</taxon>
        <taxon>Heteroderidae</taxon>
        <taxon>Heteroderinae</taxon>
        <taxon>Heterodera</taxon>
    </lineage>
</organism>
<dbReference type="EMBL" id="JBICBT010000775">
    <property type="protein sequence ID" value="KAL3101580.1"/>
    <property type="molecule type" value="Genomic_DNA"/>
</dbReference>
<dbReference type="AlphaFoldDB" id="A0ABD2KF66"/>
<feature type="chain" id="PRO_5044815171" evidence="1">
    <location>
        <begin position="24"/>
        <end position="367"/>
    </location>
</feature>
<evidence type="ECO:0000313" key="2">
    <source>
        <dbReference type="EMBL" id="KAL3101580.1"/>
    </source>
</evidence>
<comment type="caution">
    <text evidence="2">The sequence shown here is derived from an EMBL/GenBank/DDBJ whole genome shotgun (WGS) entry which is preliminary data.</text>
</comment>
<proteinExistence type="predicted"/>
<reference evidence="2 3" key="1">
    <citation type="submission" date="2024-10" db="EMBL/GenBank/DDBJ databases">
        <authorList>
            <person name="Kim D."/>
        </authorList>
    </citation>
    <scope>NUCLEOTIDE SEQUENCE [LARGE SCALE GENOMIC DNA]</scope>
    <source>
        <strain evidence="2">BH-2024</strain>
    </source>
</reference>
<sequence>MKIKLIAVLVLLDIFGHFHKVGCESANNDEREITVYDPSEHSITPKEHITSINGQIDLNQFNATVEKSFVIPPEFVPTLIQHTLLVNVFQAKNNQTFGSKLKKFFFHILYFEFPFKKSAGLRKRIFVGSLSVIQHEFWSKTTRRQVNRLPKAIEFANSMQIEYELVIENGKPIMGRQSPLEMELELCKRANPNLAQILLDIKADFEFTVEAEQFFDRLNAHLISTYEKHDDFMALNEISEKVTQIHILVLYTMFYNEFIKTLEKMDTLLLESTYFYESKWLTDARKAFVSHYLEIRPSCFKYNEKILKKSPMIDEFIREDVRKHLAKCDKLMSSFGERDAMLQQLVAVAKQETLDEAPVEIHHMIMF</sequence>
<feature type="signal peptide" evidence="1">
    <location>
        <begin position="1"/>
        <end position="23"/>
    </location>
</feature>
<protein>
    <submittedName>
        <fullName evidence="2">Uncharacterized protein</fullName>
    </submittedName>
</protein>
<gene>
    <name evidence="2" type="ORF">niasHT_023100</name>
</gene>
<keyword evidence="3" id="KW-1185">Reference proteome</keyword>
<evidence type="ECO:0000313" key="3">
    <source>
        <dbReference type="Proteomes" id="UP001620626"/>
    </source>
</evidence>
<accession>A0ABD2KF66</accession>
<keyword evidence="1" id="KW-0732">Signal</keyword>